<dbReference type="GO" id="GO:0008237">
    <property type="term" value="F:metallopeptidase activity"/>
    <property type="evidence" value="ECO:0007669"/>
    <property type="project" value="InterPro"/>
</dbReference>
<dbReference type="STRING" id="1232681.ADIS_1742"/>
<reference evidence="1 2" key="1">
    <citation type="submission" date="2013-02" db="EMBL/GenBank/DDBJ databases">
        <title>A novel strain isolated from Lonar lake, Maharashtra, India.</title>
        <authorList>
            <person name="Singh A."/>
        </authorList>
    </citation>
    <scope>NUCLEOTIDE SEQUENCE [LARGE SCALE GENOMIC DNA]</scope>
    <source>
        <strain evidence="1 2">AK24</strain>
    </source>
</reference>
<dbReference type="Proteomes" id="UP000013909">
    <property type="component" value="Unassembled WGS sequence"/>
</dbReference>
<dbReference type="AlphaFoldDB" id="R7ZUW6"/>
<dbReference type="EMBL" id="AQHR01000049">
    <property type="protein sequence ID" value="EON77823.1"/>
    <property type="molecule type" value="Genomic_DNA"/>
</dbReference>
<dbReference type="PROSITE" id="PS51257">
    <property type="entry name" value="PROKAR_LIPOPROTEIN"/>
    <property type="match status" value="1"/>
</dbReference>
<dbReference type="InterPro" id="IPR024079">
    <property type="entry name" value="MetalloPept_cat_dom_sf"/>
</dbReference>
<evidence type="ECO:0000313" key="1">
    <source>
        <dbReference type="EMBL" id="EON77823.1"/>
    </source>
</evidence>
<dbReference type="OrthoDB" id="1121673at2"/>
<evidence type="ECO:0008006" key="3">
    <source>
        <dbReference type="Google" id="ProtNLM"/>
    </source>
</evidence>
<sequence length="260" mass="29703">MGRIRLLAWWVQMGSVLLFAVSCMVDRDRITEDPFLGEPAARRAVGQLANQLLSADRFTRLEIEVVYMEGFRPTNQMLGEMVSFLETYTHKPDGVIFREREIPALGQQSYTVQELLALEREHRQRYNERNILTVFLLVVDGYFSRDDEDTFALGAAYQSTSMVLFGRRIVENSGIIRRPGRALLESTIVLHELGHLMGLVNNGTDMVEDHEDEENHFHCDNSSCLMFWAVETHRVLGMVNATIPPLDVKCRNDLRANGGR</sequence>
<organism evidence="1 2">
    <name type="scientific">Lunatimonas lonarensis</name>
    <dbReference type="NCBI Taxonomy" id="1232681"/>
    <lineage>
        <taxon>Bacteria</taxon>
        <taxon>Pseudomonadati</taxon>
        <taxon>Bacteroidota</taxon>
        <taxon>Cytophagia</taxon>
        <taxon>Cytophagales</taxon>
        <taxon>Cyclobacteriaceae</taxon>
    </lineage>
</organism>
<dbReference type="SUPFAM" id="SSF55486">
    <property type="entry name" value="Metalloproteases ('zincins'), catalytic domain"/>
    <property type="match status" value="1"/>
</dbReference>
<name>R7ZUW6_9BACT</name>
<evidence type="ECO:0000313" key="2">
    <source>
        <dbReference type="Proteomes" id="UP000013909"/>
    </source>
</evidence>
<dbReference type="Gene3D" id="3.40.390.10">
    <property type="entry name" value="Collagenase (Catalytic Domain)"/>
    <property type="match status" value="1"/>
</dbReference>
<gene>
    <name evidence="1" type="ORF">ADIS_1742</name>
</gene>
<accession>R7ZUW6</accession>
<keyword evidence="2" id="KW-1185">Reference proteome</keyword>
<dbReference type="RefSeq" id="WP_010853881.1">
    <property type="nucleotide sequence ID" value="NZ_AQHR01000049.1"/>
</dbReference>
<proteinExistence type="predicted"/>
<comment type="caution">
    <text evidence="1">The sequence shown here is derived from an EMBL/GenBank/DDBJ whole genome shotgun (WGS) entry which is preliminary data.</text>
</comment>
<protein>
    <recommendedName>
        <fullName evidence="3">Membrane metalloprotease</fullName>
    </recommendedName>
</protein>